<dbReference type="FunFam" id="1.10.10.10:FF:000322">
    <property type="entry name" value="Probable disease resistance protein At1g63360"/>
    <property type="match status" value="1"/>
</dbReference>
<evidence type="ECO:0000259" key="8">
    <source>
        <dbReference type="Pfam" id="PF00931"/>
    </source>
</evidence>
<accession>A0A3B6R769</accession>
<dbReference type="RefSeq" id="XP_044429301.1">
    <property type="nucleotide sequence ID" value="XM_044573366.1"/>
</dbReference>
<evidence type="ECO:0000259" key="9">
    <source>
        <dbReference type="Pfam" id="PF18052"/>
    </source>
</evidence>
<dbReference type="Pfam" id="PF00931">
    <property type="entry name" value="NB-ARC"/>
    <property type="match status" value="1"/>
</dbReference>
<feature type="domain" description="R13L1/DRL21-like LRR repeat region" evidence="11">
    <location>
        <begin position="712"/>
        <end position="829"/>
    </location>
</feature>
<reference evidence="12" key="1">
    <citation type="submission" date="2018-08" db="EMBL/GenBank/DDBJ databases">
        <authorList>
            <person name="Rossello M."/>
        </authorList>
    </citation>
    <scope>NUCLEOTIDE SEQUENCE [LARGE SCALE GENOMIC DNA]</scope>
    <source>
        <strain evidence="12">cv. Chinese Spring</strain>
    </source>
</reference>
<dbReference type="InterPro" id="IPR032675">
    <property type="entry name" value="LRR_dom_sf"/>
</dbReference>
<dbReference type="GO" id="GO:0009626">
    <property type="term" value="P:plant-type hypersensitive response"/>
    <property type="evidence" value="ECO:0007669"/>
    <property type="project" value="UniProtKB-ARBA"/>
</dbReference>
<dbReference type="Gramene" id="TraesCS7A03G0034000.1">
    <property type="protein sequence ID" value="TraesCS7A03G0034000.1.CDS1"/>
    <property type="gene ID" value="TraesCS7A03G0034000"/>
</dbReference>
<evidence type="ECO:0000256" key="3">
    <source>
        <dbReference type="ARBA" id="ARBA00022737"/>
    </source>
</evidence>
<evidence type="ECO:0000256" key="4">
    <source>
        <dbReference type="ARBA" id="ARBA00022741"/>
    </source>
</evidence>
<dbReference type="SUPFAM" id="SSF52540">
    <property type="entry name" value="P-loop containing nucleoside triphosphate hydrolases"/>
    <property type="match status" value="1"/>
</dbReference>
<dbReference type="OrthoDB" id="785704at2759"/>
<feature type="domain" description="NB-ARC" evidence="8">
    <location>
        <begin position="194"/>
        <end position="370"/>
    </location>
</feature>
<dbReference type="InterPro" id="IPR041118">
    <property type="entry name" value="Rx_N"/>
</dbReference>
<dbReference type="Gramene" id="TraesMAC7A03G03801810.1">
    <property type="protein sequence ID" value="TraesMAC7A03G03801810.1.CDS1"/>
    <property type="gene ID" value="TraesMAC7A03G03801810"/>
</dbReference>
<keyword evidence="6" id="KW-0067">ATP-binding</keyword>
<keyword evidence="5" id="KW-0611">Plant defense</keyword>
<dbReference type="PaxDb" id="4565-Traes_7AS_862A36995.3"/>
<dbReference type="Gramene" id="TraesMAC7A03G03801810.2">
    <property type="protein sequence ID" value="TraesMAC7A03G03801810.2.CDS1"/>
    <property type="gene ID" value="TraesMAC7A03G03801810"/>
</dbReference>
<feature type="domain" description="Disease resistance N-terminal" evidence="9">
    <location>
        <begin position="32"/>
        <end position="103"/>
    </location>
</feature>
<dbReference type="RefSeq" id="XP_044429300.1">
    <property type="nucleotide sequence ID" value="XM_044573365.1"/>
</dbReference>
<dbReference type="OMA" id="SRENIMM"/>
<dbReference type="GO" id="GO:0005524">
    <property type="term" value="F:ATP binding"/>
    <property type="evidence" value="ECO:0007669"/>
    <property type="project" value="UniProtKB-KW"/>
</dbReference>
<evidence type="ECO:0000256" key="7">
    <source>
        <dbReference type="SAM" id="Coils"/>
    </source>
</evidence>
<evidence type="ECO:0008006" key="14">
    <source>
        <dbReference type="Google" id="ProtNLM"/>
    </source>
</evidence>
<dbReference type="Pfam" id="PF23559">
    <property type="entry name" value="WHD_DRP"/>
    <property type="match status" value="1"/>
</dbReference>
<dbReference type="PRINTS" id="PR00364">
    <property type="entry name" value="DISEASERSIST"/>
</dbReference>
<sequence>MEVALASAAVSVTLKVAASPALKKLLANASMYLGVDMMHELHELETTIMPQLELVIEAANKGNHRPKLDKWLQELKEGFYMAEDLLDKHEYNLLKRQAKGKDSLSANALSISSTFMKPVRAASNRLTNLSSENRKLIHQLNELKATLAKAKEFREVLCLPTGYNAESPAIPSADVPETTSISPLKVIGRDKDRDRIIDRLTKTTATTESSTAMHSGLAIVGAGGMGKSTLAQLVYNDTRVKDYFDVRMWVSISRKLDVRRHTREIIESASQRECPRIDNLDTLQRILSDILQESGRFLLVLDDVWFEPGSEREWDQLLAPLVSQQMGSKVLVTSRRSTFPTALYCAEVCPLENMKDTHFLALFKHHAFSGTEIRNHAKHGRLREKLENFAEKIAKRLGQSPLAAKVVGSQLKGKTDISAWKDALTLMIDKLSEPMTALLWSYEKLDPCLQRCFLYCSLFPKGHKYLIDELVHLWMAEGLLDSCDRNKRVEDIGTDCFKEMISVSFFQPGKDRKYFVMHDLLHDLAESLSKEDYFRLDDDKVIEIPSTVRHLSVRVDSIMQHKQSICKLHHLRTIICIDPLIDDVGELFNQILQNLKNLRVLFLSSYSSSKLPESVGELKHLRYLNIIRTLISELPRSLCTLYHLQLLLINDKVVSLPEKLCNLRKLRHLDWHDYRMYDPRRKALPQIPNIGKLTSLQLFQKFSVQKKMGYELQQLRDMNEIRGSLSVTNLENVTGKDQALESKLNQKSHLGSLRLEWCCQNNTNAEDSLYLEILEGLIPPSQLENLTIDGYNSSKYPGWLLDGSYFENLKSLRFNNCSALQSLPSNTELFGNCSSLFLLNLPNLKTLPCLPPGLTWLGISNCPLLIFVSNDELEHQEQRENIMSIDHLASQLGLIWEVDSGSHIRSVLSLEHSFLKQLMILMHADVSRVHNLGSVLGRGKKKVLVKEDIINAWIHCHEQMMSLMHGSSIRLPLVPPSGLRGLSLSSCSITDEALAVCLDGLTSLKSLSLQKIMTFTTLPSEEVLQHLTKLHSLCIVSCWCLRSLGGLRAATSLSDVSLSSCPSLELAHGAECLPLSLEKLSIRNCVLAADFFCADWPHVNRIFISSCRSTTCLSVGSLASVESFSLYHLPDLCTLEGLSSLQLHHVHLIDVPKLTPECVSQFRVQKSLYVSSPVILNNVLSAEGSIVPEFLSLQGCKEPFVSLEESANFTSVKTLRFCGCLMISLPTNLKSFSNLNKLDIYSCPKISSLSDLPSSLQHISIWYCSELLKENCRAPDGESWPKIAHIRWKDLK</sequence>
<dbReference type="Pfam" id="PF25019">
    <property type="entry name" value="LRR_R13L1-DRL21"/>
    <property type="match status" value="1"/>
</dbReference>
<keyword evidence="2" id="KW-0433">Leucine-rich repeat</keyword>
<dbReference type="RefSeq" id="XP_044429303.1">
    <property type="nucleotide sequence ID" value="XM_044573368.1"/>
</dbReference>
<dbReference type="SMR" id="A0A3B6R769"/>
<reference evidence="12" key="2">
    <citation type="submission" date="2018-10" db="UniProtKB">
        <authorList>
            <consortium name="EnsemblPlants"/>
        </authorList>
    </citation>
    <scope>IDENTIFICATION</scope>
</reference>
<dbReference type="InterPro" id="IPR002182">
    <property type="entry name" value="NB-ARC"/>
</dbReference>
<feature type="coiled-coil region" evidence="7">
    <location>
        <begin position="119"/>
        <end position="153"/>
    </location>
</feature>
<evidence type="ECO:0000256" key="2">
    <source>
        <dbReference type="ARBA" id="ARBA00022614"/>
    </source>
</evidence>
<keyword evidence="4" id="KW-0547">Nucleotide-binding</keyword>
<dbReference type="Gene3D" id="1.10.10.10">
    <property type="entry name" value="Winged helix-like DNA-binding domain superfamily/Winged helix DNA-binding domain"/>
    <property type="match status" value="1"/>
</dbReference>
<feature type="domain" description="Disease resistance protein winged helix" evidence="10">
    <location>
        <begin position="458"/>
        <end position="525"/>
    </location>
</feature>
<dbReference type="Gene3D" id="3.40.50.300">
    <property type="entry name" value="P-loop containing nucleotide triphosphate hydrolases"/>
    <property type="match status" value="1"/>
</dbReference>
<evidence type="ECO:0000313" key="12">
    <source>
        <dbReference type="EnsemblPlants" id="TraesCS7A02G016300.1.cds1"/>
    </source>
</evidence>
<dbReference type="InterPro" id="IPR056789">
    <property type="entry name" value="LRR_R13L1-DRL21"/>
</dbReference>
<dbReference type="GO" id="GO:0043531">
    <property type="term" value="F:ADP binding"/>
    <property type="evidence" value="ECO:0007669"/>
    <property type="project" value="InterPro"/>
</dbReference>
<keyword evidence="3" id="KW-0677">Repeat</keyword>
<dbReference type="InterPro" id="IPR036388">
    <property type="entry name" value="WH-like_DNA-bd_sf"/>
</dbReference>
<dbReference type="Gene3D" id="3.80.10.10">
    <property type="entry name" value="Ribonuclease Inhibitor"/>
    <property type="match status" value="3"/>
</dbReference>
<evidence type="ECO:0000313" key="13">
    <source>
        <dbReference type="Proteomes" id="UP000019116"/>
    </source>
</evidence>
<gene>
    <name evidence="12" type="primary">LOC123154715</name>
</gene>
<evidence type="ECO:0000259" key="11">
    <source>
        <dbReference type="Pfam" id="PF25019"/>
    </source>
</evidence>
<dbReference type="Pfam" id="PF18052">
    <property type="entry name" value="Rx_N"/>
    <property type="match status" value="1"/>
</dbReference>
<evidence type="ECO:0000259" key="10">
    <source>
        <dbReference type="Pfam" id="PF23559"/>
    </source>
</evidence>
<dbReference type="Gramene" id="TraesCS7A02G016300.1">
    <property type="protein sequence ID" value="TraesCS7A02G016300.1.cds1"/>
    <property type="gene ID" value="TraesCS7A02G016300"/>
</dbReference>
<dbReference type="InterPro" id="IPR058922">
    <property type="entry name" value="WHD_DRP"/>
</dbReference>
<proteinExistence type="inferred from homology"/>
<dbReference type="STRING" id="4565.A0A3B6R769"/>
<dbReference type="RefSeq" id="XP_044429302.1">
    <property type="nucleotide sequence ID" value="XM_044573367.1"/>
</dbReference>
<dbReference type="SUPFAM" id="SSF52058">
    <property type="entry name" value="L domain-like"/>
    <property type="match status" value="2"/>
</dbReference>
<name>A0A3B6R769_WHEAT</name>
<evidence type="ECO:0000256" key="6">
    <source>
        <dbReference type="ARBA" id="ARBA00022840"/>
    </source>
</evidence>
<dbReference type="GO" id="GO:0042742">
    <property type="term" value="P:defense response to bacterium"/>
    <property type="evidence" value="ECO:0007669"/>
    <property type="project" value="UniProtKB-ARBA"/>
</dbReference>
<evidence type="ECO:0000256" key="5">
    <source>
        <dbReference type="ARBA" id="ARBA00022821"/>
    </source>
</evidence>
<keyword evidence="7" id="KW-0175">Coiled coil</keyword>
<dbReference type="InterPro" id="IPR027417">
    <property type="entry name" value="P-loop_NTPase"/>
</dbReference>
<keyword evidence="13" id="KW-1185">Reference proteome</keyword>
<dbReference type="PANTHER" id="PTHR36766">
    <property type="entry name" value="PLANT BROAD-SPECTRUM MILDEW RESISTANCE PROTEIN RPW8"/>
    <property type="match status" value="1"/>
</dbReference>
<dbReference type="Proteomes" id="UP000019116">
    <property type="component" value="Chromosome 7A"/>
</dbReference>
<dbReference type="GeneID" id="123154715"/>
<dbReference type="GO" id="GO:0002758">
    <property type="term" value="P:innate immune response-activating signaling pathway"/>
    <property type="evidence" value="ECO:0007669"/>
    <property type="project" value="UniProtKB-ARBA"/>
</dbReference>
<evidence type="ECO:0000256" key="1">
    <source>
        <dbReference type="ARBA" id="ARBA00008894"/>
    </source>
</evidence>
<dbReference type="PANTHER" id="PTHR36766:SF60">
    <property type="entry name" value="NB-ARC DOMAIN-CONTAINING PROTEIN"/>
    <property type="match status" value="1"/>
</dbReference>
<dbReference type="EnsemblPlants" id="TraesCS7A02G016300.1">
    <property type="protein sequence ID" value="TraesCS7A02G016300.1.cds1"/>
    <property type="gene ID" value="TraesCS7A02G016300"/>
</dbReference>
<protein>
    <recommendedName>
        <fullName evidence="14">NB-ARC domain-containing protein</fullName>
    </recommendedName>
</protein>
<organism evidence="12">
    <name type="scientific">Triticum aestivum</name>
    <name type="common">Wheat</name>
    <dbReference type="NCBI Taxonomy" id="4565"/>
    <lineage>
        <taxon>Eukaryota</taxon>
        <taxon>Viridiplantae</taxon>
        <taxon>Streptophyta</taxon>
        <taxon>Embryophyta</taxon>
        <taxon>Tracheophyta</taxon>
        <taxon>Spermatophyta</taxon>
        <taxon>Magnoliopsida</taxon>
        <taxon>Liliopsida</taxon>
        <taxon>Poales</taxon>
        <taxon>Poaceae</taxon>
        <taxon>BOP clade</taxon>
        <taxon>Pooideae</taxon>
        <taxon>Triticodae</taxon>
        <taxon>Triticeae</taxon>
        <taxon>Triticinae</taxon>
        <taxon>Triticum</taxon>
    </lineage>
</organism>
<comment type="similarity">
    <text evidence="1">Belongs to the disease resistance NB-LRR family.</text>
</comment>